<name>A0ABS5NNC9_9BACI</name>
<comment type="caution">
    <text evidence="1">The sequence shown here is derived from an EMBL/GenBank/DDBJ whole genome shotgun (WGS) entry which is preliminary data.</text>
</comment>
<organism evidence="1 2">
    <name type="scientific">Cytobacillus citreus</name>
    <dbReference type="NCBI Taxonomy" id="2833586"/>
    <lineage>
        <taxon>Bacteria</taxon>
        <taxon>Bacillati</taxon>
        <taxon>Bacillota</taxon>
        <taxon>Bacilli</taxon>
        <taxon>Bacillales</taxon>
        <taxon>Bacillaceae</taxon>
        <taxon>Cytobacillus</taxon>
    </lineage>
</organism>
<gene>
    <name evidence="1" type="ORF">KHA94_00365</name>
</gene>
<protein>
    <submittedName>
        <fullName evidence="1">Uncharacterized protein</fullName>
    </submittedName>
</protein>
<evidence type="ECO:0000313" key="2">
    <source>
        <dbReference type="Proteomes" id="UP000681027"/>
    </source>
</evidence>
<reference evidence="1 2" key="1">
    <citation type="submission" date="2021-05" db="EMBL/GenBank/DDBJ databases">
        <title>Novel Bacillus species.</title>
        <authorList>
            <person name="Liu G."/>
        </authorList>
    </citation>
    <scope>NUCLEOTIDE SEQUENCE [LARGE SCALE GENOMIC DNA]</scope>
    <source>
        <strain evidence="1 2">FJAT-49705</strain>
    </source>
</reference>
<keyword evidence="2" id="KW-1185">Reference proteome</keyword>
<accession>A0ABS5NNC9</accession>
<dbReference type="RefSeq" id="WP_213100196.1">
    <property type="nucleotide sequence ID" value="NZ_JAGYPM010000001.1"/>
</dbReference>
<evidence type="ECO:0000313" key="1">
    <source>
        <dbReference type="EMBL" id="MBS4188673.1"/>
    </source>
</evidence>
<proteinExistence type="predicted"/>
<dbReference type="EMBL" id="JAGYPM010000001">
    <property type="protein sequence ID" value="MBS4188673.1"/>
    <property type="molecule type" value="Genomic_DNA"/>
</dbReference>
<sequence>MAVIKVELELDWIDEESNLDETIKSQVISSLQDKLISNVERKVTAELSKKLEEIADRVASSFIEKTLESKIEELQIPHKKGGYWSSDIEYIPISQYVGMKYEEHLTKKSLDENGREAKYDRDAKLSISEYFIRNYLAKELTGKVSSMIQTARKDAEETVVKALENNLKEQLSVDIIQRLNIPKMLESLQNKAAELGEGESS</sequence>
<dbReference type="Proteomes" id="UP000681027">
    <property type="component" value="Unassembled WGS sequence"/>
</dbReference>